<dbReference type="AlphaFoldDB" id="A0A9P1NRU6"/>
<organism evidence="1 2">
    <name type="scientific">Azospirillum baldaniorum</name>
    <dbReference type="NCBI Taxonomy" id="1064539"/>
    <lineage>
        <taxon>Bacteria</taxon>
        <taxon>Pseudomonadati</taxon>
        <taxon>Pseudomonadota</taxon>
        <taxon>Alphaproteobacteria</taxon>
        <taxon>Rhodospirillales</taxon>
        <taxon>Azospirillaceae</taxon>
        <taxon>Azospirillum</taxon>
    </lineage>
</organism>
<protein>
    <submittedName>
        <fullName evidence="1">Uncharacterized protein</fullName>
    </submittedName>
</protein>
<dbReference type="RefSeq" id="WP_014199725.1">
    <property type="nucleotide sequence ID" value="NC_016596.1"/>
</dbReference>
<keyword evidence="2" id="KW-1185">Reference proteome</keyword>
<geneLocation type="plasmid" evidence="1 2">
    <name>AZOBR_p4</name>
</geneLocation>
<accession>A0A9P1NRU6</accession>
<name>A0A9P1NRU6_9PROT</name>
<evidence type="ECO:0000313" key="2">
    <source>
        <dbReference type="Proteomes" id="UP000007319"/>
    </source>
</evidence>
<dbReference type="Proteomes" id="UP000007319">
    <property type="component" value="Plasmid AZOBR_p4"/>
</dbReference>
<dbReference type="KEGG" id="abs:AZOBR_p430002"/>
<evidence type="ECO:0000313" key="1">
    <source>
        <dbReference type="EMBL" id="CCD03223.1"/>
    </source>
</evidence>
<keyword evidence="1" id="KW-0614">Plasmid</keyword>
<dbReference type="EMBL" id="HE577331">
    <property type="protein sequence ID" value="CCD03223.1"/>
    <property type="molecule type" value="Genomic_DNA"/>
</dbReference>
<sequence length="60" mass="6785">MERSGLVMTIRGYLGERLASVNVFKAAAERMKEGERRWTYLFEDGSTRTIVSLHPGEPLA</sequence>
<proteinExistence type="predicted"/>
<reference evidence="1 2" key="1">
    <citation type="journal article" date="2011" name="PLoS Genet.">
        <title>Azospirillum genomes reveal transition of bacteria from aquatic to terrestrial environments.</title>
        <authorList>
            <person name="Wisniewski-Dye F."/>
            <person name="Borziak K."/>
            <person name="Khalsa-Moyers G."/>
            <person name="Alexandre G."/>
            <person name="Sukharnikov L.O."/>
            <person name="Wuichet K."/>
            <person name="Hurst G.B."/>
            <person name="McDonald W.H."/>
            <person name="Robertson J.S."/>
            <person name="Barbe V."/>
            <person name="Calteau A."/>
            <person name="Rouy Z."/>
            <person name="Mangenot S."/>
            <person name="Prigent-Combaret C."/>
            <person name="Normand P."/>
            <person name="Boyer M."/>
            <person name="Siguier P."/>
            <person name="Dessaux Y."/>
            <person name="Elmerich C."/>
            <person name="Condemine G."/>
            <person name="Krishnen G."/>
            <person name="Kennedy I."/>
            <person name="Paterson A.H."/>
            <person name="Gonzalez V."/>
            <person name="Mavingui P."/>
            <person name="Zhulin I.B."/>
        </authorList>
    </citation>
    <scope>NUCLEOTIDE SEQUENCE [LARGE SCALE GENOMIC DNA]</scope>
    <source>
        <strain evidence="1 2">Sp245</strain>
    </source>
</reference>
<gene>
    <name evidence="1" type="ORF">AZOBR_p430002</name>
</gene>